<name>A0A0H2SFD9_9AGAM</name>
<organism evidence="2 3">
    <name type="scientific">Schizopora paradoxa</name>
    <dbReference type="NCBI Taxonomy" id="27342"/>
    <lineage>
        <taxon>Eukaryota</taxon>
        <taxon>Fungi</taxon>
        <taxon>Dikarya</taxon>
        <taxon>Basidiomycota</taxon>
        <taxon>Agaricomycotina</taxon>
        <taxon>Agaricomycetes</taxon>
        <taxon>Hymenochaetales</taxon>
        <taxon>Schizoporaceae</taxon>
        <taxon>Schizopora</taxon>
    </lineage>
</organism>
<protein>
    <submittedName>
        <fullName evidence="2">Uncharacterized protein</fullName>
    </submittedName>
</protein>
<dbReference type="AlphaFoldDB" id="A0A0H2SFD9"/>
<accession>A0A0H2SFD9</accession>
<evidence type="ECO:0000313" key="3">
    <source>
        <dbReference type="Proteomes" id="UP000053477"/>
    </source>
</evidence>
<gene>
    <name evidence="2" type="ORF">SCHPADRAFT_244372</name>
</gene>
<dbReference type="Proteomes" id="UP000053477">
    <property type="component" value="Unassembled WGS sequence"/>
</dbReference>
<evidence type="ECO:0000313" key="2">
    <source>
        <dbReference type="EMBL" id="KLO15806.1"/>
    </source>
</evidence>
<proteinExistence type="predicted"/>
<dbReference type="PROSITE" id="PS51257">
    <property type="entry name" value="PROKAR_LIPOPROTEIN"/>
    <property type="match status" value="1"/>
</dbReference>
<evidence type="ECO:0000256" key="1">
    <source>
        <dbReference type="SAM" id="MobiDB-lite"/>
    </source>
</evidence>
<sequence length="236" mass="27019">MKSCEQDALGDTESSTGSTLTGSCWMVKDLEHETASPGILTASPRSESPEQRPDSAYFDTSLIEERRKGSADRRRGKEIWFKSRNAFVSPQSSQGRVYHSIENHSLDGAFFGSLDNFAEEGIYSGERMRFERHDWEQLVADFERIAMQLVISVAKFENRARTLPPNSTIMMLCRELCTDVLPRLSQAIFEIRVTLDRSLGPDLTVVFRSLMKRWFLRITRDLAFNRDPTLTKIRVI</sequence>
<keyword evidence="3" id="KW-1185">Reference proteome</keyword>
<reference evidence="2 3" key="1">
    <citation type="submission" date="2015-04" db="EMBL/GenBank/DDBJ databases">
        <title>Complete genome sequence of Schizopora paradoxa KUC8140, a cosmopolitan wood degrader in East Asia.</title>
        <authorList>
            <consortium name="DOE Joint Genome Institute"/>
            <person name="Min B."/>
            <person name="Park H."/>
            <person name="Jang Y."/>
            <person name="Kim J.-J."/>
            <person name="Kim K.H."/>
            <person name="Pangilinan J."/>
            <person name="Lipzen A."/>
            <person name="Riley R."/>
            <person name="Grigoriev I.V."/>
            <person name="Spatafora J.W."/>
            <person name="Choi I.-G."/>
        </authorList>
    </citation>
    <scope>NUCLEOTIDE SEQUENCE [LARGE SCALE GENOMIC DNA]</scope>
    <source>
        <strain evidence="2 3">KUC8140</strain>
    </source>
</reference>
<feature type="region of interest" description="Disordered" evidence="1">
    <location>
        <begin position="35"/>
        <end position="59"/>
    </location>
</feature>
<dbReference type="EMBL" id="KQ085924">
    <property type="protein sequence ID" value="KLO15806.1"/>
    <property type="molecule type" value="Genomic_DNA"/>
</dbReference>
<dbReference type="InParanoid" id="A0A0H2SFD9"/>